<evidence type="ECO:0000256" key="2">
    <source>
        <dbReference type="ARBA" id="ARBA00010663"/>
    </source>
</evidence>
<sequence length="356" mass="40884">MFRAGFCGSGVCTLEKKIHIKIHTIPQLSRQNLLSIGNVYFLPWRIPRSPGRINQQTHLLYSNLARRIHNAVRHRALLPLDRIIVNMALVNLLLCCYQVIPGLIFFVSAKAFGKLSCKILLYTYHTLRLISIWSVENLSFLHLIKIRRPNHCWSKFVSRHQGQYVNSVLVGCWIFTIIFHIPYLQQDGTAEKTNNTIEYLAITTCLSYTGTFIMKFITYASVSLDLIFIVLVIVLNGFTIDLLCKHRRKVRATWTTDNSWNKHTAQATKILLSLLSIYVVCWISNDMVWIAIISGLIESDFENSVLNGVYGILSSIYYSASSYVVVFGYRKVREYLAEACWCLKCEKPTVIQSMEL</sequence>
<keyword evidence="8 12" id="KW-0297">G-protein coupled receptor</keyword>
<keyword evidence="3 12" id="KW-1003">Cell membrane</keyword>
<proteinExistence type="inferred from homology"/>
<evidence type="ECO:0000256" key="7">
    <source>
        <dbReference type="ARBA" id="ARBA00022989"/>
    </source>
</evidence>
<dbReference type="Proteomes" id="UP000291020">
    <property type="component" value="Unassembled WGS sequence"/>
</dbReference>
<keyword evidence="10 12" id="KW-0675">Receptor</keyword>
<name>A0A452I5X7_9SAUR</name>
<feature type="transmembrane region" description="Helical" evidence="12">
    <location>
        <begin position="309"/>
        <end position="329"/>
    </location>
</feature>
<evidence type="ECO:0000256" key="9">
    <source>
        <dbReference type="ARBA" id="ARBA00023136"/>
    </source>
</evidence>
<keyword evidence="6 12" id="KW-0812">Transmembrane</keyword>
<evidence type="ECO:0000256" key="8">
    <source>
        <dbReference type="ARBA" id="ARBA00023040"/>
    </source>
</evidence>
<dbReference type="PANTHER" id="PTHR11394">
    <property type="entry name" value="TASTE RECEPTOR TYPE 2"/>
    <property type="match status" value="1"/>
</dbReference>
<dbReference type="PANTHER" id="PTHR11394:SF137">
    <property type="entry name" value="C-X-C CHEMOKINE RECEPTOR TYPE 3 ISOFORM X1-RELATED"/>
    <property type="match status" value="1"/>
</dbReference>
<organism evidence="14 15">
    <name type="scientific">Gopherus agassizii</name>
    <name type="common">Agassiz's desert tortoise</name>
    <dbReference type="NCBI Taxonomy" id="38772"/>
    <lineage>
        <taxon>Eukaryota</taxon>
        <taxon>Metazoa</taxon>
        <taxon>Chordata</taxon>
        <taxon>Craniata</taxon>
        <taxon>Vertebrata</taxon>
        <taxon>Euteleostomi</taxon>
        <taxon>Archelosauria</taxon>
        <taxon>Testudinata</taxon>
        <taxon>Testudines</taxon>
        <taxon>Cryptodira</taxon>
        <taxon>Durocryptodira</taxon>
        <taxon>Testudinoidea</taxon>
        <taxon>Testudinidae</taxon>
        <taxon>Gopherus</taxon>
    </lineage>
</organism>
<dbReference type="InterPro" id="IPR004072">
    <property type="entry name" value="Vmron_rcpt_1"/>
</dbReference>
<dbReference type="InterPro" id="IPR017452">
    <property type="entry name" value="GPCR_Rhodpsn_7TM"/>
</dbReference>
<dbReference type="GO" id="GO:0019236">
    <property type="term" value="P:response to pheromone"/>
    <property type="evidence" value="ECO:0007669"/>
    <property type="project" value="UniProtKB-KW"/>
</dbReference>
<dbReference type="GO" id="GO:0005886">
    <property type="term" value="C:plasma membrane"/>
    <property type="evidence" value="ECO:0007669"/>
    <property type="project" value="UniProtKB-SubCell"/>
</dbReference>
<keyword evidence="9 12" id="KW-0472">Membrane</keyword>
<evidence type="ECO:0000256" key="6">
    <source>
        <dbReference type="ARBA" id="ARBA00022692"/>
    </source>
</evidence>
<feature type="transmembrane region" description="Helical" evidence="12">
    <location>
        <begin position="164"/>
        <end position="184"/>
    </location>
</feature>
<dbReference type="GO" id="GO:0016503">
    <property type="term" value="F:pheromone receptor activity"/>
    <property type="evidence" value="ECO:0007669"/>
    <property type="project" value="InterPro"/>
</dbReference>
<evidence type="ECO:0000256" key="3">
    <source>
        <dbReference type="ARBA" id="ARBA00022475"/>
    </source>
</evidence>
<accession>A0A452I5X7</accession>
<feature type="transmembrane region" description="Helical" evidence="12">
    <location>
        <begin position="226"/>
        <end position="244"/>
    </location>
</feature>
<keyword evidence="11 12" id="KW-0807">Transducer</keyword>
<keyword evidence="7 12" id="KW-1133">Transmembrane helix</keyword>
<evidence type="ECO:0000256" key="11">
    <source>
        <dbReference type="ARBA" id="ARBA00023224"/>
    </source>
</evidence>
<evidence type="ECO:0000313" key="14">
    <source>
        <dbReference type="Ensembl" id="ENSGAGP00000023010.1"/>
    </source>
</evidence>
<evidence type="ECO:0000256" key="5">
    <source>
        <dbReference type="ARBA" id="ARBA00022606"/>
    </source>
</evidence>
<keyword evidence="15" id="KW-1185">Reference proteome</keyword>
<evidence type="ECO:0000256" key="10">
    <source>
        <dbReference type="ARBA" id="ARBA00023170"/>
    </source>
</evidence>
<dbReference type="SUPFAM" id="SSF81321">
    <property type="entry name" value="Family A G protein-coupled receptor-like"/>
    <property type="match status" value="1"/>
</dbReference>
<dbReference type="STRING" id="38772.ENSGAGP00000023010"/>
<keyword evidence="4 12" id="KW-0589">Pheromone response</keyword>
<feature type="domain" description="G-protein coupled receptors family 1 profile" evidence="13">
    <location>
        <begin position="62"/>
        <end position="329"/>
    </location>
</feature>
<evidence type="ECO:0000256" key="1">
    <source>
        <dbReference type="ARBA" id="ARBA00004651"/>
    </source>
</evidence>
<evidence type="ECO:0000313" key="15">
    <source>
        <dbReference type="Proteomes" id="UP000291020"/>
    </source>
</evidence>
<dbReference type="AlphaFoldDB" id="A0A452I5X7"/>
<dbReference type="Ensembl" id="ENSGAGT00000026226.1">
    <property type="protein sequence ID" value="ENSGAGP00000023010.1"/>
    <property type="gene ID" value="ENSGAGG00000016883.1"/>
</dbReference>
<comment type="similarity">
    <text evidence="2 12">Belongs to the G-protein coupled receptor 1 family.</text>
</comment>
<reference evidence="14" key="3">
    <citation type="submission" date="2025-09" db="UniProtKB">
        <authorList>
            <consortium name="Ensembl"/>
        </authorList>
    </citation>
    <scope>IDENTIFICATION</scope>
</reference>
<dbReference type="Gene3D" id="1.20.1070.10">
    <property type="entry name" value="Rhodopsin 7-helix transmembrane proteins"/>
    <property type="match status" value="1"/>
</dbReference>
<feature type="transmembrane region" description="Helical" evidence="12">
    <location>
        <begin position="83"/>
        <end position="107"/>
    </location>
</feature>
<evidence type="ECO:0000256" key="12">
    <source>
        <dbReference type="RuleBase" id="RU364061"/>
    </source>
</evidence>
<reference evidence="15" key="1">
    <citation type="journal article" date="2017" name="PLoS ONE">
        <title>The Agassiz's desert tortoise genome provides a resource for the conservation of a threatened species.</title>
        <authorList>
            <person name="Tollis M."/>
            <person name="DeNardo D.F."/>
            <person name="Cornelius J.A."/>
            <person name="Dolby G.A."/>
            <person name="Edwards T."/>
            <person name="Henen B.T."/>
            <person name="Karl A.E."/>
            <person name="Murphy R.W."/>
            <person name="Kusumi K."/>
        </authorList>
    </citation>
    <scope>NUCLEOTIDE SEQUENCE [LARGE SCALE GENOMIC DNA]</scope>
</reference>
<feature type="transmembrane region" description="Helical" evidence="12">
    <location>
        <begin position="270"/>
        <end position="297"/>
    </location>
</feature>
<protein>
    <recommendedName>
        <fullName evidence="12">Vomeronasal type-1 receptor</fullName>
    </recommendedName>
</protein>
<comment type="subcellular location">
    <subcellularLocation>
        <location evidence="1 12">Cell membrane</location>
        <topology evidence="1 12">Multi-pass membrane protein</topology>
    </subcellularLocation>
</comment>
<dbReference type="Pfam" id="PF03402">
    <property type="entry name" value="V1R"/>
    <property type="match status" value="1"/>
</dbReference>
<feature type="transmembrane region" description="Helical" evidence="12">
    <location>
        <begin position="119"/>
        <end position="144"/>
    </location>
</feature>
<reference evidence="14" key="2">
    <citation type="submission" date="2025-08" db="UniProtKB">
        <authorList>
            <consortium name="Ensembl"/>
        </authorList>
    </citation>
    <scope>IDENTIFICATION</scope>
</reference>
<evidence type="ECO:0000259" key="13">
    <source>
        <dbReference type="PROSITE" id="PS50262"/>
    </source>
</evidence>
<dbReference type="CDD" id="cd00637">
    <property type="entry name" value="7tm_classA_rhodopsin-like"/>
    <property type="match status" value="1"/>
</dbReference>
<keyword evidence="5" id="KW-0716">Sensory transduction</keyword>
<dbReference type="PROSITE" id="PS50262">
    <property type="entry name" value="G_PROTEIN_RECEP_F1_2"/>
    <property type="match status" value="1"/>
</dbReference>
<evidence type="ECO:0000256" key="4">
    <source>
        <dbReference type="ARBA" id="ARBA00022507"/>
    </source>
</evidence>